<reference evidence="2 3" key="1">
    <citation type="journal article" date="2022" name="Res Sq">
        <title>Evolution of multicellular longitudinally dividing oral cavity symbionts (Neisseriaceae).</title>
        <authorList>
            <person name="Nyongesa S."/>
            <person name="Weber P."/>
            <person name="Bernet E."/>
            <person name="Pullido F."/>
            <person name="Nieckarz M."/>
            <person name="Delaby M."/>
            <person name="Nieves C."/>
            <person name="Viehboeck T."/>
            <person name="Krause N."/>
            <person name="Rivera-Millot A."/>
            <person name="Nakamura A."/>
            <person name="Vischer N."/>
            <person name="VanNieuwenhze M."/>
            <person name="Brun Y."/>
            <person name="Cava F."/>
            <person name="Bulgheresi S."/>
            <person name="Veyrier F."/>
        </authorList>
    </citation>
    <scope>NUCLEOTIDE SEQUENCE [LARGE SCALE GENOMIC DNA]</scope>
    <source>
        <strain evidence="2 3">SN4</strain>
    </source>
</reference>
<keyword evidence="1" id="KW-0472">Membrane</keyword>
<keyword evidence="3" id="KW-1185">Reference proteome</keyword>
<organism evidence="2 3">
    <name type="scientific">Vitreoscilla massiliensis</name>
    <dbReference type="NCBI Taxonomy" id="1689272"/>
    <lineage>
        <taxon>Bacteria</taxon>
        <taxon>Pseudomonadati</taxon>
        <taxon>Pseudomonadota</taxon>
        <taxon>Betaproteobacteria</taxon>
        <taxon>Neisseriales</taxon>
        <taxon>Neisseriaceae</taxon>
        <taxon>Vitreoscilla</taxon>
    </lineage>
</organism>
<evidence type="ECO:0000256" key="1">
    <source>
        <dbReference type="SAM" id="Phobius"/>
    </source>
</evidence>
<feature type="transmembrane region" description="Helical" evidence="1">
    <location>
        <begin position="29"/>
        <end position="46"/>
    </location>
</feature>
<gene>
    <name evidence="2" type="ORF">LVJ82_08590</name>
</gene>
<sequence length="135" mass="15395">MLVVLIIAIVLLMGSVVLSAIVPHPITWLMTVILAVAIALFIWPKYQAEQSVRQNGVEVLARVTHIREWDRKIGDGNLRSQYEVSATWTHPDSGQTYTFLSVPHSAPPPYQVGDEISVRLDWDNPKQYQMQDWRD</sequence>
<evidence type="ECO:0000313" key="3">
    <source>
        <dbReference type="Proteomes" id="UP000832011"/>
    </source>
</evidence>
<proteinExistence type="predicted"/>
<dbReference type="EMBL" id="CP091511">
    <property type="protein sequence ID" value="UOO91005.1"/>
    <property type="molecule type" value="Genomic_DNA"/>
</dbReference>
<keyword evidence="1" id="KW-1133">Transmembrane helix</keyword>
<dbReference type="RefSeq" id="WP_058305223.1">
    <property type="nucleotide sequence ID" value="NZ_CABKVG010000006.1"/>
</dbReference>
<accession>A0ABY4E7Y4</accession>
<name>A0ABY4E7Y4_9NEIS</name>
<protein>
    <submittedName>
        <fullName evidence="2">DUF3592 domain-containing protein</fullName>
    </submittedName>
</protein>
<evidence type="ECO:0000313" key="2">
    <source>
        <dbReference type="EMBL" id="UOO91005.1"/>
    </source>
</evidence>
<keyword evidence="1" id="KW-0812">Transmembrane</keyword>
<dbReference type="Proteomes" id="UP000832011">
    <property type="component" value="Chromosome"/>
</dbReference>